<dbReference type="Proteomes" id="UP000515135">
    <property type="component" value="Unplaced"/>
</dbReference>
<reference evidence="3" key="1">
    <citation type="submission" date="2025-08" db="UniProtKB">
        <authorList>
            <consortium name="RefSeq"/>
        </authorList>
    </citation>
    <scope>IDENTIFICATION</scope>
    <source>
        <tissue evidence="3">Gonad</tissue>
    </source>
</reference>
<evidence type="ECO:0000313" key="2">
    <source>
        <dbReference type="Proteomes" id="UP000515135"/>
    </source>
</evidence>
<protein>
    <submittedName>
        <fullName evidence="3">Uncharacterized protein LOC109477472</fullName>
    </submittedName>
</protein>
<feature type="region of interest" description="Disordered" evidence="1">
    <location>
        <begin position="1"/>
        <end position="61"/>
    </location>
</feature>
<proteinExistence type="predicted"/>
<feature type="compositionally biased region" description="Basic residues" evidence="1">
    <location>
        <begin position="1"/>
        <end position="13"/>
    </location>
</feature>
<feature type="region of interest" description="Disordered" evidence="1">
    <location>
        <begin position="80"/>
        <end position="116"/>
    </location>
</feature>
<dbReference type="AlphaFoldDB" id="A0A6P4ZK31"/>
<accession>A0A6P4ZK31</accession>
<organism evidence="2 3">
    <name type="scientific">Branchiostoma belcheri</name>
    <name type="common">Amphioxus</name>
    <dbReference type="NCBI Taxonomy" id="7741"/>
    <lineage>
        <taxon>Eukaryota</taxon>
        <taxon>Metazoa</taxon>
        <taxon>Chordata</taxon>
        <taxon>Cephalochordata</taxon>
        <taxon>Leptocardii</taxon>
        <taxon>Amphioxiformes</taxon>
        <taxon>Branchiostomatidae</taxon>
        <taxon>Branchiostoma</taxon>
    </lineage>
</organism>
<gene>
    <name evidence="3" type="primary">LOC109477472</name>
</gene>
<sequence>MSKKTKADRKKKCPGCGQPTALHEKGKANKHCPGLEIDPSDDSDAGSETTPGSPTPTLPATLQDTMDSLQKKKEELQKMLDLKRPKVPFSALGSTGNGYPLREEKSQAVQPETPRN</sequence>
<name>A0A6P4ZK31_BRABE</name>
<dbReference type="KEGG" id="bbel:109477472"/>
<evidence type="ECO:0000256" key="1">
    <source>
        <dbReference type="SAM" id="MobiDB-lite"/>
    </source>
</evidence>
<evidence type="ECO:0000313" key="3">
    <source>
        <dbReference type="RefSeq" id="XP_019634314.1"/>
    </source>
</evidence>
<dbReference type="GeneID" id="109477472"/>
<keyword evidence="2" id="KW-1185">Reference proteome</keyword>
<dbReference type="OrthoDB" id="10546431at2759"/>
<dbReference type="RefSeq" id="XP_019634314.1">
    <property type="nucleotide sequence ID" value="XM_019778755.1"/>
</dbReference>